<evidence type="ECO:0000313" key="4">
    <source>
        <dbReference type="Proteomes" id="UP000199651"/>
    </source>
</evidence>
<feature type="domain" description="Mce/MlaD" evidence="1">
    <location>
        <begin position="37"/>
        <end position="111"/>
    </location>
</feature>
<dbReference type="GO" id="GO:0005576">
    <property type="term" value="C:extracellular region"/>
    <property type="evidence" value="ECO:0007669"/>
    <property type="project" value="TreeGrafter"/>
</dbReference>
<evidence type="ECO:0000259" key="1">
    <source>
        <dbReference type="Pfam" id="PF02470"/>
    </source>
</evidence>
<dbReference type="GO" id="GO:0051701">
    <property type="term" value="P:biological process involved in interaction with host"/>
    <property type="evidence" value="ECO:0007669"/>
    <property type="project" value="TreeGrafter"/>
</dbReference>
<keyword evidence="4" id="KW-1185">Reference proteome</keyword>
<dbReference type="OrthoDB" id="338143at2"/>
<proteinExistence type="predicted"/>
<dbReference type="EMBL" id="FNJB01000001">
    <property type="protein sequence ID" value="SDO03525.1"/>
    <property type="molecule type" value="Genomic_DNA"/>
</dbReference>
<gene>
    <name evidence="3" type="ORF">SAMN05192558_101715</name>
</gene>
<dbReference type="Pfam" id="PF02470">
    <property type="entry name" value="MlaD"/>
    <property type="match status" value="1"/>
</dbReference>
<sequence>MKMTAVSIKLALYVVISVLAGVVVVNTLTDPIGHATDDYHAVFTDAAGLINGSDITIAGVRVGTVSGVRLENGLATVDFDLREDQRIPADARAVIRYADLLGARAVAIVPGPGGAGDLPPGSTIPVERTAPALDMTSLFNGFKPLFNAIDPKEVNQLAGELVAVFQGESGTIASLLRHVVSVTATINSKDQVIGQVLDNLTAVLSTINSHRDDLKALLDGLATLTDNVAASREQIAAALDSGAQLAGTLSDLLGDLTPTLTRDVRSVDALAQTLLRNSDGIDAVLAATPGFFADLNRAGDYGSWINIYICNLSVTLASTPTDLGVGPHSAVCR</sequence>
<evidence type="ECO:0000259" key="2">
    <source>
        <dbReference type="Pfam" id="PF11887"/>
    </source>
</evidence>
<accession>A0A1H0G9E8</accession>
<organism evidence="3 4">
    <name type="scientific">Actinokineospora alba</name>
    <dbReference type="NCBI Taxonomy" id="504798"/>
    <lineage>
        <taxon>Bacteria</taxon>
        <taxon>Bacillati</taxon>
        <taxon>Actinomycetota</taxon>
        <taxon>Actinomycetes</taxon>
        <taxon>Pseudonocardiales</taxon>
        <taxon>Pseudonocardiaceae</taxon>
        <taxon>Actinokineospora</taxon>
    </lineage>
</organism>
<dbReference type="InterPro" id="IPR003399">
    <property type="entry name" value="Mce/MlaD"/>
</dbReference>
<dbReference type="NCBIfam" id="TIGR00996">
    <property type="entry name" value="Mtu_fam_mce"/>
    <property type="match status" value="1"/>
</dbReference>
<dbReference type="InterPro" id="IPR052336">
    <property type="entry name" value="MlaD_Phospholipid_Transporter"/>
</dbReference>
<dbReference type="InterPro" id="IPR005693">
    <property type="entry name" value="Mce"/>
</dbReference>
<dbReference type="InterPro" id="IPR024516">
    <property type="entry name" value="Mce_C"/>
</dbReference>
<dbReference type="Proteomes" id="UP000199651">
    <property type="component" value="Unassembled WGS sequence"/>
</dbReference>
<dbReference type="Pfam" id="PF11887">
    <property type="entry name" value="Mce4_CUP1"/>
    <property type="match status" value="1"/>
</dbReference>
<dbReference type="STRING" id="504798.SAMN05421871_103156"/>
<dbReference type="PANTHER" id="PTHR33371:SF17">
    <property type="entry name" value="MCE-FAMILY PROTEIN MCE1B"/>
    <property type="match status" value="1"/>
</dbReference>
<reference evidence="4" key="1">
    <citation type="submission" date="2016-10" db="EMBL/GenBank/DDBJ databases">
        <authorList>
            <person name="Varghese N."/>
            <person name="Submissions S."/>
        </authorList>
    </citation>
    <scope>NUCLEOTIDE SEQUENCE [LARGE SCALE GENOMIC DNA]</scope>
    <source>
        <strain evidence="4">IBRC-M 10655</strain>
    </source>
</reference>
<protein>
    <submittedName>
        <fullName evidence="3">Phospholipid/cholesterol/gamma-HCH transport system substrate-binding protein</fullName>
    </submittedName>
</protein>
<dbReference type="AlphaFoldDB" id="A0A1H0G9E8"/>
<feature type="domain" description="Mammalian cell entry C-terminal" evidence="2">
    <location>
        <begin position="117"/>
        <end position="288"/>
    </location>
</feature>
<name>A0A1H0G9E8_9PSEU</name>
<evidence type="ECO:0000313" key="3">
    <source>
        <dbReference type="EMBL" id="SDO03525.1"/>
    </source>
</evidence>
<dbReference type="PANTHER" id="PTHR33371">
    <property type="entry name" value="INTERMEMBRANE PHOSPHOLIPID TRANSPORT SYSTEM BINDING PROTEIN MLAD-RELATED"/>
    <property type="match status" value="1"/>
</dbReference>